<sequence>MARDWQQWLSPRPRRRTATASEPRILAAYDVALFEFLKEEDGRWVVRETHYIDNEIVRGGLSGPLLHIHWLQTEYFQVEQGVIGIMKNEKEVVATQEDGIVKIPPGTRHRFWAHSSGTEDLIFKVWAEPQGLNNSFDENFLRNFVGYQRDCQKENITPSVFQLMLMSYYSSTIATPPFWMPIWILISVQYVLAVWVGAYVLGYEASYPEYNSAEKSQSRNSKKSI</sequence>
<organism evidence="2 3">
    <name type="scientific">Massarina eburnea CBS 473.64</name>
    <dbReference type="NCBI Taxonomy" id="1395130"/>
    <lineage>
        <taxon>Eukaryota</taxon>
        <taxon>Fungi</taxon>
        <taxon>Dikarya</taxon>
        <taxon>Ascomycota</taxon>
        <taxon>Pezizomycotina</taxon>
        <taxon>Dothideomycetes</taxon>
        <taxon>Pleosporomycetidae</taxon>
        <taxon>Pleosporales</taxon>
        <taxon>Massarineae</taxon>
        <taxon>Massarinaceae</taxon>
        <taxon>Massarina</taxon>
    </lineage>
</organism>
<dbReference type="Gene3D" id="2.60.120.10">
    <property type="entry name" value="Jelly Rolls"/>
    <property type="match status" value="1"/>
</dbReference>
<keyword evidence="1" id="KW-0472">Membrane</keyword>
<feature type="transmembrane region" description="Helical" evidence="1">
    <location>
        <begin position="178"/>
        <end position="201"/>
    </location>
</feature>
<accession>A0A6A6SAJ2</accession>
<name>A0A6A6SAJ2_9PLEO</name>
<keyword evidence="3" id="KW-1185">Reference proteome</keyword>
<dbReference type="EMBL" id="MU006779">
    <property type="protein sequence ID" value="KAF2644247.1"/>
    <property type="molecule type" value="Genomic_DNA"/>
</dbReference>
<evidence type="ECO:0000313" key="3">
    <source>
        <dbReference type="Proteomes" id="UP000799753"/>
    </source>
</evidence>
<proteinExistence type="predicted"/>
<dbReference type="InterPro" id="IPR011051">
    <property type="entry name" value="RmlC_Cupin_sf"/>
</dbReference>
<keyword evidence="1" id="KW-1133">Transmembrane helix</keyword>
<protein>
    <recommendedName>
        <fullName evidence="4">Cupin 2 conserved barrel domain-containing protein</fullName>
    </recommendedName>
</protein>
<dbReference type="SUPFAM" id="SSF51182">
    <property type="entry name" value="RmlC-like cupins"/>
    <property type="match status" value="1"/>
</dbReference>
<dbReference type="OrthoDB" id="9976870at2759"/>
<keyword evidence="1" id="KW-0812">Transmembrane</keyword>
<evidence type="ECO:0008006" key="4">
    <source>
        <dbReference type="Google" id="ProtNLM"/>
    </source>
</evidence>
<evidence type="ECO:0000256" key="1">
    <source>
        <dbReference type="SAM" id="Phobius"/>
    </source>
</evidence>
<reference evidence="2" key="1">
    <citation type="journal article" date="2020" name="Stud. Mycol.">
        <title>101 Dothideomycetes genomes: a test case for predicting lifestyles and emergence of pathogens.</title>
        <authorList>
            <person name="Haridas S."/>
            <person name="Albert R."/>
            <person name="Binder M."/>
            <person name="Bloem J."/>
            <person name="Labutti K."/>
            <person name="Salamov A."/>
            <person name="Andreopoulos B."/>
            <person name="Baker S."/>
            <person name="Barry K."/>
            <person name="Bills G."/>
            <person name="Bluhm B."/>
            <person name="Cannon C."/>
            <person name="Castanera R."/>
            <person name="Culley D."/>
            <person name="Daum C."/>
            <person name="Ezra D."/>
            <person name="Gonzalez J."/>
            <person name="Henrissat B."/>
            <person name="Kuo A."/>
            <person name="Liang C."/>
            <person name="Lipzen A."/>
            <person name="Lutzoni F."/>
            <person name="Magnuson J."/>
            <person name="Mondo S."/>
            <person name="Nolan M."/>
            <person name="Ohm R."/>
            <person name="Pangilinan J."/>
            <person name="Park H.-J."/>
            <person name="Ramirez L."/>
            <person name="Alfaro M."/>
            <person name="Sun H."/>
            <person name="Tritt A."/>
            <person name="Yoshinaga Y."/>
            <person name="Zwiers L.-H."/>
            <person name="Turgeon B."/>
            <person name="Goodwin S."/>
            <person name="Spatafora J."/>
            <person name="Crous P."/>
            <person name="Grigoriev I."/>
        </authorList>
    </citation>
    <scope>NUCLEOTIDE SEQUENCE</scope>
    <source>
        <strain evidence="2">CBS 473.64</strain>
    </source>
</reference>
<gene>
    <name evidence="2" type="ORF">P280DRAFT_466909</name>
</gene>
<dbReference type="AlphaFoldDB" id="A0A6A6SAJ2"/>
<evidence type="ECO:0000313" key="2">
    <source>
        <dbReference type="EMBL" id="KAF2644247.1"/>
    </source>
</evidence>
<dbReference type="InterPro" id="IPR014710">
    <property type="entry name" value="RmlC-like_jellyroll"/>
</dbReference>
<dbReference type="Proteomes" id="UP000799753">
    <property type="component" value="Unassembled WGS sequence"/>
</dbReference>